<feature type="chain" id="PRO_5041181234" description="DUF732 domain-containing protein" evidence="1">
    <location>
        <begin position="20"/>
        <end position="90"/>
    </location>
</feature>
<evidence type="ECO:0000313" key="4">
    <source>
        <dbReference type="Proteomes" id="UP000595205"/>
    </source>
</evidence>
<evidence type="ECO:0000313" key="2">
    <source>
        <dbReference type="EMBL" id="BCP00800.1"/>
    </source>
</evidence>
<name>A0A7R7MWF3_MYCIT</name>
<accession>A0A7R7MWF3</accession>
<feature type="signal peptide" evidence="1">
    <location>
        <begin position="1"/>
        <end position="19"/>
    </location>
</feature>
<evidence type="ECO:0000313" key="3">
    <source>
        <dbReference type="EMBL" id="MDV7014371.1"/>
    </source>
</evidence>
<keyword evidence="1" id="KW-0732">Signal</keyword>
<dbReference type="AlphaFoldDB" id="A0A7R7MWF3"/>
<dbReference type="Proteomes" id="UP001187143">
    <property type="component" value="Unassembled WGS sequence"/>
</dbReference>
<dbReference type="EMBL" id="JAWLLD010000022">
    <property type="protein sequence ID" value="MDV7014371.1"/>
    <property type="molecule type" value="Genomic_DNA"/>
</dbReference>
<gene>
    <name evidence="2" type="ORF">MINTM018_35690</name>
    <name evidence="3" type="ORF">R4F53_18950</name>
</gene>
<organism evidence="2 4">
    <name type="scientific">Mycobacterium intracellulare</name>
    <dbReference type="NCBI Taxonomy" id="1767"/>
    <lineage>
        <taxon>Bacteria</taxon>
        <taxon>Bacillati</taxon>
        <taxon>Actinomycetota</taxon>
        <taxon>Actinomycetes</taxon>
        <taxon>Mycobacteriales</taxon>
        <taxon>Mycobacteriaceae</taxon>
        <taxon>Mycobacterium</taxon>
        <taxon>Mycobacterium avium complex (MAC)</taxon>
    </lineage>
</organism>
<dbReference type="EMBL" id="AP024255">
    <property type="protein sequence ID" value="BCP00800.1"/>
    <property type="molecule type" value="Genomic_DNA"/>
</dbReference>
<sequence length="90" mass="9585">MRMITAVTAGALLAGPVFGAGVARADSPEEQQACQLMDDPAAAEQGLAPAEYAFMRLRATMSAQHARDTMSLAVQEDCPNHIIDLPASWR</sequence>
<reference evidence="3" key="2">
    <citation type="submission" date="2023-10" db="EMBL/GenBank/DDBJ databases">
        <title>Characterization and genome sequence of Mycobacterium intracellulare ABSURDO, a novel pathogenic isolate with three colony morphotypes that vary in growth and acid-fastness.</title>
        <authorList>
            <person name="Jude B.A."/>
            <person name="Robinson R.T."/>
        </authorList>
    </citation>
    <scope>NUCLEOTIDE SEQUENCE</scope>
    <source>
        <strain evidence="3">ABSURDO Component B</strain>
    </source>
</reference>
<protein>
    <recommendedName>
        <fullName evidence="5">DUF732 domain-containing protein</fullName>
    </recommendedName>
</protein>
<evidence type="ECO:0000256" key="1">
    <source>
        <dbReference type="SAM" id="SignalP"/>
    </source>
</evidence>
<evidence type="ECO:0008006" key="5">
    <source>
        <dbReference type="Google" id="ProtNLM"/>
    </source>
</evidence>
<reference evidence="2 4" key="1">
    <citation type="submission" date="2020-12" db="EMBL/GenBank/DDBJ databases">
        <title>Genome sequence of clinical Mycobacterium intracellulare strains.</title>
        <authorList>
            <person name="Tateishi Y."/>
            <person name="Matsumoto S."/>
            <person name="Fukushima Y."/>
            <person name="Nakajima C."/>
            <person name="Suzuki Y."/>
        </authorList>
    </citation>
    <scope>NUCLEOTIDE SEQUENCE [LARGE SCALE GENOMIC DNA]</scope>
    <source>
        <strain evidence="2 4">M018</strain>
    </source>
</reference>
<proteinExistence type="predicted"/>
<dbReference type="Proteomes" id="UP000595205">
    <property type="component" value="Chromosome"/>
</dbReference>
<dbReference type="GeneID" id="45455724"/>
<dbReference type="RefSeq" id="WP_026071291.1">
    <property type="nucleotide sequence ID" value="NZ_AP024241.1"/>
</dbReference>